<dbReference type="InterPro" id="IPR025450">
    <property type="entry name" value="YndJ-like"/>
</dbReference>
<dbReference type="AlphaFoldDB" id="A0A7S8CAZ3"/>
<feature type="transmembrane region" description="Helical" evidence="1">
    <location>
        <begin position="235"/>
        <end position="254"/>
    </location>
</feature>
<evidence type="ECO:0000256" key="1">
    <source>
        <dbReference type="SAM" id="Phobius"/>
    </source>
</evidence>
<sequence>MSAVYQKRKYILFIVYICLFMVSVFFYQGPWYELILTFAQVVLVPIITLQIIRSHKLTPYWIIASIIGVLSVTCLSVTSSTSLDLVFAGVYLLYTTVTALIGLERLLSRGNRYIEEGIIDWAFIYLPIGGMWYFAHVGEIQTGFSPIITWMTSIHFHYAAFLLLIFTGLVGRVHKTMVYKIAATFIGLAPIWVAIGISVSRLLELFSVMFYLIGIGFLFTHILKTTFPKKYQKMLVLFSIGSLFFSLSWSLLYAVARVGFGTEISIATMILFHGITNCLCFGLVGILSWLVSFPRQRFMSPTFQKSHVTGGLPVVVPIEAGLHPSGLVDDFSTFKLSNCPDVIKDFYENTSQYSLFSSVRWNYLFYPLALCWHVISKKFQQLHLPVISTRQEMTGEISSVSKQLDGREKPRVWSRAIKGEKIFQAIYSIYEDNAGVNYMSISLPLPFCTMMGILSVHSEDLRESIKITSSSDDQTGVYLFVKGYRVTLPLSENFLIRKVDEQSLKAIHHMKIFGLPFLTIHYDIYKK</sequence>
<name>A0A7S8CAZ3_9BACI</name>
<keyword evidence="1" id="KW-1133">Transmembrane helix</keyword>
<reference evidence="2 3" key="1">
    <citation type="submission" date="2019-07" db="EMBL/GenBank/DDBJ databases">
        <title>Genome sequence of 2 isolates from Red Sea Mangroves.</title>
        <authorList>
            <person name="Sefrji F."/>
            <person name="Michoud G."/>
            <person name="Merlino G."/>
            <person name="Daffonchio D."/>
        </authorList>
    </citation>
    <scope>NUCLEOTIDE SEQUENCE [LARGE SCALE GENOMIC DNA]</scope>
    <source>
        <strain evidence="2 3">R1DC41</strain>
    </source>
</reference>
<dbReference type="EMBL" id="CP049742">
    <property type="protein sequence ID" value="QPC46526.1"/>
    <property type="molecule type" value="Genomic_DNA"/>
</dbReference>
<feature type="transmembrane region" description="Helical" evidence="1">
    <location>
        <begin position="118"/>
        <end position="135"/>
    </location>
</feature>
<protein>
    <submittedName>
        <fullName evidence="2">YndJ family transporter</fullName>
    </submittedName>
</protein>
<dbReference type="RefSeq" id="WP_239674048.1">
    <property type="nucleotide sequence ID" value="NZ_CP049742.1"/>
</dbReference>
<organism evidence="2 3">
    <name type="scientific">Mangrovibacillus cuniculi</name>
    <dbReference type="NCBI Taxonomy" id="2593652"/>
    <lineage>
        <taxon>Bacteria</taxon>
        <taxon>Bacillati</taxon>
        <taxon>Bacillota</taxon>
        <taxon>Bacilli</taxon>
        <taxon>Bacillales</taxon>
        <taxon>Bacillaceae</taxon>
        <taxon>Mangrovibacillus</taxon>
    </lineage>
</organism>
<feature type="transmembrane region" description="Helical" evidence="1">
    <location>
        <begin position="85"/>
        <end position="106"/>
    </location>
</feature>
<dbReference type="Pfam" id="PF14158">
    <property type="entry name" value="YndJ"/>
    <property type="match status" value="1"/>
</dbReference>
<evidence type="ECO:0000313" key="2">
    <source>
        <dbReference type="EMBL" id="QPC46526.1"/>
    </source>
</evidence>
<dbReference type="KEGG" id="mcui:G8O30_05870"/>
<keyword evidence="1" id="KW-0472">Membrane</keyword>
<proteinExistence type="predicted"/>
<feature type="transmembrane region" description="Helical" evidence="1">
    <location>
        <begin position="59"/>
        <end position="79"/>
    </location>
</feature>
<feature type="transmembrane region" description="Helical" evidence="1">
    <location>
        <begin position="205"/>
        <end position="223"/>
    </location>
</feature>
<keyword evidence="1" id="KW-0812">Transmembrane</keyword>
<accession>A0A7S8CAZ3</accession>
<feature type="transmembrane region" description="Helical" evidence="1">
    <location>
        <begin position="10"/>
        <end position="28"/>
    </location>
</feature>
<gene>
    <name evidence="2" type="primary">yndJ</name>
    <name evidence="2" type="ORF">G8O30_05870</name>
</gene>
<feature type="transmembrane region" description="Helical" evidence="1">
    <location>
        <begin position="34"/>
        <end position="52"/>
    </location>
</feature>
<evidence type="ECO:0000313" key="3">
    <source>
        <dbReference type="Proteomes" id="UP000593626"/>
    </source>
</evidence>
<feature type="transmembrane region" description="Helical" evidence="1">
    <location>
        <begin position="147"/>
        <end position="170"/>
    </location>
</feature>
<feature type="transmembrane region" description="Helical" evidence="1">
    <location>
        <begin position="177"/>
        <end position="199"/>
    </location>
</feature>
<dbReference type="Proteomes" id="UP000593626">
    <property type="component" value="Chromosome"/>
</dbReference>
<keyword evidence="3" id="KW-1185">Reference proteome</keyword>
<feature type="transmembrane region" description="Helical" evidence="1">
    <location>
        <begin position="266"/>
        <end position="291"/>
    </location>
</feature>